<dbReference type="SUPFAM" id="SSF52113">
    <property type="entry name" value="BRCT domain"/>
    <property type="match status" value="1"/>
</dbReference>
<dbReference type="SMART" id="SM00479">
    <property type="entry name" value="EXOIII"/>
    <property type="match status" value="1"/>
</dbReference>
<dbReference type="Pfam" id="PF00533">
    <property type="entry name" value="BRCT"/>
    <property type="match status" value="1"/>
</dbReference>
<dbReference type="InterPro" id="IPR001357">
    <property type="entry name" value="BRCT_dom"/>
</dbReference>
<dbReference type="EMBL" id="DVMH01000005">
    <property type="protein sequence ID" value="HIU09812.1"/>
    <property type="molecule type" value="Genomic_DNA"/>
</dbReference>
<dbReference type="SUPFAM" id="SSF53098">
    <property type="entry name" value="Ribonuclease H-like"/>
    <property type="match status" value="1"/>
</dbReference>
<sequence length="358" mass="40592">MKVIAIDFETANHSRSSACALGIAEKTDNDFCSEQYLIRPVPCEFDSKNINIHGITSDDVSDAPTFAELLPQLVPKLNNSLVLVHNANFDVDVFCCSLGQQSLPCFQFYYYCTYSLLKNILPNLQDKNGKQCYRLNFLAKVFDIELEHHNAASDALATLKIFYKILDLFNIPTAEQFFQTFDLRTGIVKCNNQQCYNVTGDDYDINDSLVDDASRTRLYKKAKKISIQDKTQHYHLDWDKIRKTPAAYPLPNFENKRFVLSGDFNSTTRQDILEKIKLFGGIPLANVSGKTDYLIIGSINSCKPQSKKSNKILKAEALQSAGGNIKIISEYDFWVLIHDNHTELQEAIQKSWIGRASI</sequence>
<organism evidence="2 3">
    <name type="scientific">Candidatus Avidehalobacter gallistercoris</name>
    <dbReference type="NCBI Taxonomy" id="2840694"/>
    <lineage>
        <taxon>Bacteria</taxon>
        <taxon>Bacillati</taxon>
        <taxon>Bacillota</taxon>
        <taxon>Clostridia</taxon>
        <taxon>Eubacteriales</taxon>
        <taxon>Peptococcaceae</taxon>
        <taxon>Peptococcaceae incertae sedis</taxon>
        <taxon>Candidatus Avidehalobacter</taxon>
    </lineage>
</organism>
<dbReference type="InterPro" id="IPR036420">
    <property type="entry name" value="BRCT_dom_sf"/>
</dbReference>
<evidence type="ECO:0000313" key="2">
    <source>
        <dbReference type="EMBL" id="HIU09812.1"/>
    </source>
</evidence>
<gene>
    <name evidence="2" type="ORF">IAB00_00945</name>
</gene>
<accession>A0A9D1KX85</accession>
<reference evidence="2" key="1">
    <citation type="submission" date="2020-10" db="EMBL/GenBank/DDBJ databases">
        <authorList>
            <person name="Gilroy R."/>
        </authorList>
    </citation>
    <scope>NUCLEOTIDE SEQUENCE</scope>
    <source>
        <strain evidence="2">2830</strain>
    </source>
</reference>
<dbReference type="CDD" id="cd17748">
    <property type="entry name" value="BRCT_DNA_ligase_like"/>
    <property type="match status" value="1"/>
</dbReference>
<evidence type="ECO:0000259" key="1">
    <source>
        <dbReference type="PROSITE" id="PS50172"/>
    </source>
</evidence>
<dbReference type="PROSITE" id="PS50172">
    <property type="entry name" value="BRCT"/>
    <property type="match status" value="1"/>
</dbReference>
<dbReference type="InterPro" id="IPR036397">
    <property type="entry name" value="RNaseH_sf"/>
</dbReference>
<dbReference type="Gene3D" id="3.40.50.10190">
    <property type="entry name" value="BRCT domain"/>
    <property type="match status" value="1"/>
</dbReference>
<dbReference type="SMART" id="SM00292">
    <property type="entry name" value="BRCT"/>
    <property type="match status" value="1"/>
</dbReference>
<reference evidence="2" key="2">
    <citation type="journal article" date="2021" name="PeerJ">
        <title>Extensive microbial diversity within the chicken gut microbiome revealed by metagenomics and culture.</title>
        <authorList>
            <person name="Gilroy R."/>
            <person name="Ravi A."/>
            <person name="Getino M."/>
            <person name="Pursley I."/>
            <person name="Horton D.L."/>
            <person name="Alikhan N.F."/>
            <person name="Baker D."/>
            <person name="Gharbi K."/>
            <person name="Hall N."/>
            <person name="Watson M."/>
            <person name="Adriaenssens E.M."/>
            <person name="Foster-Nyarko E."/>
            <person name="Jarju S."/>
            <person name="Secka A."/>
            <person name="Antonio M."/>
            <person name="Oren A."/>
            <person name="Chaudhuri R.R."/>
            <person name="La Ragione R."/>
            <person name="Hildebrand F."/>
            <person name="Pallen M.J."/>
        </authorList>
    </citation>
    <scope>NUCLEOTIDE SEQUENCE</scope>
    <source>
        <strain evidence="2">2830</strain>
    </source>
</reference>
<dbReference type="PANTHER" id="PTHR30231">
    <property type="entry name" value="DNA POLYMERASE III SUBUNIT EPSILON"/>
    <property type="match status" value="1"/>
</dbReference>
<proteinExistence type="predicted"/>
<name>A0A9D1KX85_9FIRM</name>
<dbReference type="Pfam" id="PF00929">
    <property type="entry name" value="RNase_T"/>
    <property type="match status" value="1"/>
</dbReference>
<dbReference type="InterPro" id="IPR013520">
    <property type="entry name" value="Ribonucl_H"/>
</dbReference>
<evidence type="ECO:0000313" key="3">
    <source>
        <dbReference type="Proteomes" id="UP000824124"/>
    </source>
</evidence>
<comment type="caution">
    <text evidence="2">The sequence shown here is derived from an EMBL/GenBank/DDBJ whole genome shotgun (WGS) entry which is preliminary data.</text>
</comment>
<dbReference type="AlphaFoldDB" id="A0A9D1KX85"/>
<dbReference type="Gene3D" id="3.30.420.10">
    <property type="entry name" value="Ribonuclease H-like superfamily/Ribonuclease H"/>
    <property type="match status" value="1"/>
</dbReference>
<dbReference type="GO" id="GO:0008408">
    <property type="term" value="F:3'-5' exonuclease activity"/>
    <property type="evidence" value="ECO:0007669"/>
    <property type="project" value="TreeGrafter"/>
</dbReference>
<feature type="domain" description="BRCT" evidence="1">
    <location>
        <begin position="253"/>
        <end position="330"/>
    </location>
</feature>
<dbReference type="InterPro" id="IPR012337">
    <property type="entry name" value="RNaseH-like_sf"/>
</dbReference>
<protein>
    <recommendedName>
        <fullName evidence="1">BRCT domain-containing protein</fullName>
    </recommendedName>
</protein>
<dbReference type="PANTHER" id="PTHR30231:SF42">
    <property type="entry name" value="EXONUCLEASE"/>
    <property type="match status" value="1"/>
</dbReference>
<dbReference type="GO" id="GO:0005829">
    <property type="term" value="C:cytosol"/>
    <property type="evidence" value="ECO:0007669"/>
    <property type="project" value="TreeGrafter"/>
</dbReference>
<dbReference type="GO" id="GO:0003676">
    <property type="term" value="F:nucleic acid binding"/>
    <property type="evidence" value="ECO:0007669"/>
    <property type="project" value="InterPro"/>
</dbReference>
<dbReference type="Proteomes" id="UP000824124">
    <property type="component" value="Unassembled WGS sequence"/>
</dbReference>